<evidence type="ECO:0000256" key="5">
    <source>
        <dbReference type="ARBA" id="ARBA00023136"/>
    </source>
</evidence>
<evidence type="ECO:0000256" key="3">
    <source>
        <dbReference type="ARBA" id="ARBA00022692"/>
    </source>
</evidence>
<dbReference type="AlphaFoldDB" id="A0A4U9CRF7"/>
<keyword evidence="2" id="KW-0813">Transport</keyword>
<keyword evidence="4 6" id="KW-1133">Transmembrane helix</keyword>
<dbReference type="Gene3D" id="1.10.3860.10">
    <property type="entry name" value="Sodium:dicarboxylate symporter"/>
    <property type="match status" value="1"/>
</dbReference>
<dbReference type="GO" id="GO:0016020">
    <property type="term" value="C:membrane"/>
    <property type="evidence" value="ECO:0007669"/>
    <property type="project" value="UniProtKB-SubCell"/>
</dbReference>
<evidence type="ECO:0000256" key="4">
    <source>
        <dbReference type="ARBA" id="ARBA00022989"/>
    </source>
</evidence>
<comment type="subcellular location">
    <subcellularLocation>
        <location evidence="1">Membrane</location>
        <topology evidence="1">Multi-pass membrane protein</topology>
    </subcellularLocation>
</comment>
<dbReference type="Pfam" id="PF00375">
    <property type="entry name" value="SDF"/>
    <property type="match status" value="1"/>
</dbReference>
<reference evidence="7 8" key="1">
    <citation type="submission" date="2019-04" db="EMBL/GenBank/DDBJ databases">
        <authorList>
            <consortium name="Pathogen Informatics"/>
        </authorList>
    </citation>
    <scope>NUCLEOTIDE SEQUENCE [LARGE SCALE GENOMIC DNA]</scope>
    <source>
        <strain evidence="7 8">NCTC9185</strain>
    </source>
</reference>
<sequence length="43" mass="4693">MFNIVGNGYVQLLQMIVMPLVFASILSAVARLHNASQLGKISF</sequence>
<dbReference type="Proteomes" id="UP000339249">
    <property type="component" value="Unassembled WGS sequence"/>
</dbReference>
<gene>
    <name evidence="7" type="primary">tcyP_2</name>
    <name evidence="7" type="ORF">NCTC9185_00164</name>
</gene>
<dbReference type="InterPro" id="IPR036458">
    <property type="entry name" value="Na:dicarbo_symporter_sf"/>
</dbReference>
<evidence type="ECO:0000256" key="6">
    <source>
        <dbReference type="SAM" id="Phobius"/>
    </source>
</evidence>
<evidence type="ECO:0000313" key="8">
    <source>
        <dbReference type="Proteomes" id="UP000339249"/>
    </source>
</evidence>
<evidence type="ECO:0000313" key="7">
    <source>
        <dbReference type="EMBL" id="VTN08290.1"/>
    </source>
</evidence>
<keyword evidence="5 6" id="KW-0472">Membrane</keyword>
<dbReference type="SUPFAM" id="SSF118215">
    <property type="entry name" value="Proton glutamate symport protein"/>
    <property type="match status" value="1"/>
</dbReference>
<feature type="transmembrane region" description="Helical" evidence="6">
    <location>
        <begin position="12"/>
        <end position="32"/>
    </location>
</feature>
<dbReference type="EMBL" id="CABDVU010000001">
    <property type="protein sequence ID" value="VTN08290.1"/>
    <property type="molecule type" value="Genomic_DNA"/>
</dbReference>
<organism evidence="7 8">
    <name type="scientific">Raoultella terrigena</name>
    <name type="common">Klebsiella terrigena</name>
    <dbReference type="NCBI Taxonomy" id="577"/>
    <lineage>
        <taxon>Bacteria</taxon>
        <taxon>Pseudomonadati</taxon>
        <taxon>Pseudomonadota</taxon>
        <taxon>Gammaproteobacteria</taxon>
        <taxon>Enterobacterales</taxon>
        <taxon>Enterobacteriaceae</taxon>
        <taxon>Klebsiella/Raoultella group</taxon>
        <taxon>Raoultella</taxon>
    </lineage>
</organism>
<evidence type="ECO:0000256" key="1">
    <source>
        <dbReference type="ARBA" id="ARBA00004141"/>
    </source>
</evidence>
<evidence type="ECO:0000256" key="2">
    <source>
        <dbReference type="ARBA" id="ARBA00022448"/>
    </source>
</evidence>
<proteinExistence type="predicted"/>
<name>A0A4U9CRF7_RAOTE</name>
<dbReference type="InterPro" id="IPR001991">
    <property type="entry name" value="Na-dicarboxylate_symporter"/>
</dbReference>
<accession>A0A4U9CRF7</accession>
<keyword evidence="3 6" id="KW-0812">Transmembrane</keyword>
<protein>
    <submittedName>
        <fullName evidence="7">Transporter of cystine tcyP</fullName>
    </submittedName>
</protein>
<dbReference type="GO" id="GO:0015293">
    <property type="term" value="F:symporter activity"/>
    <property type="evidence" value="ECO:0007669"/>
    <property type="project" value="InterPro"/>
</dbReference>